<organism evidence="1 2">
    <name type="scientific">Pyramidobacter porci</name>
    <dbReference type="NCBI Taxonomy" id="2605789"/>
    <lineage>
        <taxon>Bacteria</taxon>
        <taxon>Thermotogati</taxon>
        <taxon>Synergistota</taxon>
        <taxon>Synergistia</taxon>
        <taxon>Synergistales</taxon>
        <taxon>Dethiosulfovibrionaceae</taxon>
        <taxon>Pyramidobacter</taxon>
    </lineage>
</organism>
<sequence>MSTQGEMSRNGLHVIPIAMLHGVAAYPDGKDGLTAKTMFKPLAPDGIAYLKRHKAEIIEAYKEHSTDEIMSVFLRTYSPEDRAEMIDEYRERVAIMTEGRPVTLANQVQAWAVVIGSILDGTEACKSWPDEPCQEKGQAE</sequence>
<keyword evidence="2" id="KW-1185">Reference proteome</keyword>
<protein>
    <submittedName>
        <fullName evidence="1">Uncharacterized protein</fullName>
    </submittedName>
</protein>
<name>A0A6L5YAM1_9BACT</name>
<reference evidence="1 2" key="1">
    <citation type="submission" date="2019-08" db="EMBL/GenBank/DDBJ databases">
        <title>In-depth cultivation of the pig gut microbiome towards novel bacterial diversity and tailored functional studies.</title>
        <authorList>
            <person name="Wylensek D."/>
            <person name="Hitch T.C.A."/>
            <person name="Clavel T."/>
        </authorList>
    </citation>
    <scope>NUCLEOTIDE SEQUENCE [LARGE SCALE GENOMIC DNA]</scope>
    <source>
        <strain evidence="1 2">SM-530-WT-4B</strain>
    </source>
</reference>
<proteinExistence type="predicted"/>
<dbReference type="AlphaFoldDB" id="A0A6L5YAM1"/>
<evidence type="ECO:0000313" key="2">
    <source>
        <dbReference type="Proteomes" id="UP000473699"/>
    </source>
</evidence>
<comment type="caution">
    <text evidence="1">The sequence shown here is derived from an EMBL/GenBank/DDBJ whole genome shotgun (WGS) entry which is preliminary data.</text>
</comment>
<evidence type="ECO:0000313" key="1">
    <source>
        <dbReference type="EMBL" id="MST55243.1"/>
    </source>
</evidence>
<dbReference type="RefSeq" id="WP_154528340.1">
    <property type="nucleotide sequence ID" value="NZ_VUNH01000003.1"/>
</dbReference>
<dbReference type="Proteomes" id="UP000473699">
    <property type="component" value="Unassembled WGS sequence"/>
</dbReference>
<dbReference type="EMBL" id="VUNH01000003">
    <property type="protein sequence ID" value="MST55243.1"/>
    <property type="molecule type" value="Genomic_DNA"/>
</dbReference>
<accession>A0A6L5YAM1</accession>
<gene>
    <name evidence="1" type="ORF">FYJ74_04210</name>
</gene>